<keyword evidence="15" id="KW-1185">Reference proteome</keyword>
<dbReference type="GO" id="GO:0005739">
    <property type="term" value="C:mitochondrion"/>
    <property type="evidence" value="ECO:0007669"/>
    <property type="project" value="UniProtKB-SubCell"/>
</dbReference>
<keyword evidence="8" id="KW-0809">Transit peptide</keyword>
<keyword evidence="7" id="KW-0276">Fatty acid metabolism</keyword>
<keyword evidence="10" id="KW-0443">Lipid metabolism</keyword>
<dbReference type="Gene3D" id="1.10.1200.10">
    <property type="entry name" value="ACP-like"/>
    <property type="match status" value="1"/>
</dbReference>
<name>A0A1I8B2F6_MELHA</name>
<evidence type="ECO:0000256" key="10">
    <source>
        <dbReference type="ARBA" id="ARBA00023098"/>
    </source>
</evidence>
<evidence type="ECO:0000256" key="9">
    <source>
        <dbReference type="ARBA" id="ARBA00022982"/>
    </source>
</evidence>
<organism evidence="15 16">
    <name type="scientific">Meloidogyne hapla</name>
    <name type="common">Root-knot nematode worm</name>
    <dbReference type="NCBI Taxonomy" id="6305"/>
    <lineage>
        <taxon>Eukaryota</taxon>
        <taxon>Metazoa</taxon>
        <taxon>Ecdysozoa</taxon>
        <taxon>Nematoda</taxon>
        <taxon>Chromadorea</taxon>
        <taxon>Rhabditida</taxon>
        <taxon>Tylenchina</taxon>
        <taxon>Tylenchomorpha</taxon>
        <taxon>Tylenchoidea</taxon>
        <taxon>Meloidogynidae</taxon>
        <taxon>Meloidogyninae</taxon>
        <taxon>Meloidogyne</taxon>
    </lineage>
</organism>
<dbReference type="AlphaFoldDB" id="A0A1I8B2F6"/>
<dbReference type="OMA" id="NEFGYHI"/>
<evidence type="ECO:0000256" key="2">
    <source>
        <dbReference type="ARBA" id="ARBA00010930"/>
    </source>
</evidence>
<keyword evidence="11" id="KW-0496">Mitochondrion</keyword>
<comment type="subcellular location">
    <subcellularLocation>
        <location evidence="1">Mitochondrion</location>
    </subcellularLocation>
</comment>
<comment type="similarity">
    <text evidence="2">Belongs to the acyl carrier protein (ACP) family.</text>
</comment>
<dbReference type="WBParaSite" id="MhA1_Contig123.frz3.gene60">
    <property type="protein sequence ID" value="MhA1_Contig123.frz3.gene60"/>
    <property type="gene ID" value="MhA1_Contig123.frz3.gene60"/>
</dbReference>
<reference evidence="16" key="1">
    <citation type="submission" date="2016-11" db="UniProtKB">
        <authorList>
            <consortium name="WormBaseParasite"/>
        </authorList>
    </citation>
    <scope>IDENTIFICATION</scope>
</reference>
<dbReference type="InterPro" id="IPR036736">
    <property type="entry name" value="ACP-like_sf"/>
</dbReference>
<dbReference type="Proteomes" id="UP000095281">
    <property type="component" value="Unplaced"/>
</dbReference>
<evidence type="ECO:0000256" key="7">
    <source>
        <dbReference type="ARBA" id="ARBA00022832"/>
    </source>
</evidence>
<dbReference type="InterPro" id="IPR009081">
    <property type="entry name" value="PP-bd_ACP"/>
</dbReference>
<comment type="function">
    <text evidence="13">Carrier of the growing fatty acid chain in fatty acid biosynthesis.</text>
</comment>
<evidence type="ECO:0000256" key="5">
    <source>
        <dbReference type="ARBA" id="ARBA00022516"/>
    </source>
</evidence>
<evidence type="ECO:0000256" key="12">
    <source>
        <dbReference type="ARBA" id="ARBA00023160"/>
    </source>
</evidence>
<accession>A0A1I8B2F6</accession>
<evidence type="ECO:0000313" key="15">
    <source>
        <dbReference type="Proteomes" id="UP000095281"/>
    </source>
</evidence>
<evidence type="ECO:0000256" key="3">
    <source>
        <dbReference type="ARBA" id="ARBA00022448"/>
    </source>
</evidence>
<evidence type="ECO:0000256" key="6">
    <source>
        <dbReference type="ARBA" id="ARBA00022553"/>
    </source>
</evidence>
<evidence type="ECO:0000256" key="8">
    <source>
        <dbReference type="ARBA" id="ARBA00022946"/>
    </source>
</evidence>
<evidence type="ECO:0000256" key="4">
    <source>
        <dbReference type="ARBA" id="ARBA00022450"/>
    </source>
</evidence>
<keyword evidence="6" id="KW-0597">Phosphoprotein</keyword>
<evidence type="ECO:0000313" key="16">
    <source>
        <dbReference type="WBParaSite" id="MhA1_Contig123.frz3.gene60"/>
    </source>
</evidence>
<dbReference type="PROSITE" id="PS50075">
    <property type="entry name" value="CARRIER"/>
    <property type="match status" value="1"/>
</dbReference>
<keyword evidence="9" id="KW-0249">Electron transport</keyword>
<evidence type="ECO:0000256" key="1">
    <source>
        <dbReference type="ARBA" id="ARBA00004173"/>
    </source>
</evidence>
<keyword evidence="3" id="KW-0813">Transport</keyword>
<dbReference type="HAMAP" id="MF_01217">
    <property type="entry name" value="Acyl_carrier"/>
    <property type="match status" value="1"/>
</dbReference>
<dbReference type="PANTHER" id="PTHR20863:SF28">
    <property type="entry name" value="ACYL CARRIER PROTEIN, MITOCHONDRIAL"/>
    <property type="match status" value="1"/>
</dbReference>
<keyword evidence="5 13" id="KW-0444">Lipid biosynthesis</keyword>
<dbReference type="GO" id="GO:0000035">
    <property type="term" value="F:acyl binding"/>
    <property type="evidence" value="ECO:0007669"/>
    <property type="project" value="TreeGrafter"/>
</dbReference>
<dbReference type="PANTHER" id="PTHR20863">
    <property type="entry name" value="ACYL CARRIER PROTEIN"/>
    <property type="match status" value="1"/>
</dbReference>
<evidence type="ECO:0000256" key="11">
    <source>
        <dbReference type="ARBA" id="ARBA00023128"/>
    </source>
</evidence>
<evidence type="ECO:0000259" key="14">
    <source>
        <dbReference type="PROSITE" id="PS50075"/>
    </source>
</evidence>
<proteinExistence type="inferred from homology"/>
<protein>
    <recommendedName>
        <fullName evidence="13">Acyl carrier protein</fullName>
    </recommendedName>
</protein>
<dbReference type="SUPFAM" id="SSF47336">
    <property type="entry name" value="ACP-like"/>
    <property type="match status" value="1"/>
</dbReference>
<feature type="domain" description="Carrier" evidence="14">
    <location>
        <begin position="71"/>
        <end position="146"/>
    </location>
</feature>
<dbReference type="GO" id="GO:0000036">
    <property type="term" value="F:acyl carrier activity"/>
    <property type="evidence" value="ECO:0007669"/>
    <property type="project" value="TreeGrafter"/>
</dbReference>
<dbReference type="InterPro" id="IPR003231">
    <property type="entry name" value="ACP"/>
</dbReference>
<keyword evidence="12 13" id="KW-0275">Fatty acid biosynthesis</keyword>
<evidence type="ECO:0000256" key="13">
    <source>
        <dbReference type="RuleBase" id="RU000722"/>
    </source>
</evidence>
<keyword evidence="4 13" id="KW-0596">Phosphopantetheine</keyword>
<dbReference type="Pfam" id="PF00550">
    <property type="entry name" value="PP-binding"/>
    <property type="match status" value="1"/>
</dbReference>
<sequence>MIIKLNKQIIKTTFRYFQTKSPSTGLISIGKNMEVFNNNNSFFVGGNKILASNNYVLEQKRFVKHEPLTKRTVEDRLMLVLNLYDKIDNNQLTLDSDFFKDLGLDSLDFVEVIIALEDEFEFEIPDGDSDRMKTPRDVYNYICEKCDLY</sequence>